<keyword evidence="2" id="KW-1185">Reference proteome</keyword>
<dbReference type="Proteomes" id="UP000054217">
    <property type="component" value="Unassembled WGS sequence"/>
</dbReference>
<accession>A0A0C3JCF9</accession>
<reference evidence="1 2" key="1">
    <citation type="submission" date="2014-04" db="EMBL/GenBank/DDBJ databases">
        <authorList>
            <consortium name="DOE Joint Genome Institute"/>
            <person name="Kuo A."/>
            <person name="Kohler A."/>
            <person name="Costa M.D."/>
            <person name="Nagy L.G."/>
            <person name="Floudas D."/>
            <person name="Copeland A."/>
            <person name="Barry K.W."/>
            <person name="Cichocki N."/>
            <person name="Veneault-Fourrey C."/>
            <person name="LaButti K."/>
            <person name="Lindquist E.A."/>
            <person name="Lipzen A."/>
            <person name="Lundell T."/>
            <person name="Morin E."/>
            <person name="Murat C."/>
            <person name="Sun H."/>
            <person name="Tunlid A."/>
            <person name="Henrissat B."/>
            <person name="Grigoriev I.V."/>
            <person name="Hibbett D.S."/>
            <person name="Martin F."/>
            <person name="Nordberg H.P."/>
            <person name="Cantor M.N."/>
            <person name="Hua S.X."/>
        </authorList>
    </citation>
    <scope>NUCLEOTIDE SEQUENCE [LARGE SCALE GENOMIC DNA]</scope>
    <source>
        <strain evidence="1 2">Marx 270</strain>
    </source>
</reference>
<name>A0A0C3JCF9_PISTI</name>
<gene>
    <name evidence="1" type="ORF">M404DRAFT_998892</name>
</gene>
<evidence type="ECO:0000313" key="1">
    <source>
        <dbReference type="EMBL" id="KIO06773.1"/>
    </source>
</evidence>
<organism evidence="1 2">
    <name type="scientific">Pisolithus tinctorius Marx 270</name>
    <dbReference type="NCBI Taxonomy" id="870435"/>
    <lineage>
        <taxon>Eukaryota</taxon>
        <taxon>Fungi</taxon>
        <taxon>Dikarya</taxon>
        <taxon>Basidiomycota</taxon>
        <taxon>Agaricomycotina</taxon>
        <taxon>Agaricomycetes</taxon>
        <taxon>Agaricomycetidae</taxon>
        <taxon>Boletales</taxon>
        <taxon>Sclerodermatineae</taxon>
        <taxon>Pisolithaceae</taxon>
        <taxon>Pisolithus</taxon>
    </lineage>
</organism>
<proteinExistence type="predicted"/>
<sequence length="75" mass="8537">MYQKEIQICTQSASKMHLEGKFMLPTSVVGKPICSPRRVCTIKNGIIVGSQDNSRKYGNKGCPQDRHFLYVFCRI</sequence>
<reference evidence="2" key="2">
    <citation type="submission" date="2015-01" db="EMBL/GenBank/DDBJ databases">
        <title>Evolutionary Origins and Diversification of the Mycorrhizal Mutualists.</title>
        <authorList>
            <consortium name="DOE Joint Genome Institute"/>
            <consortium name="Mycorrhizal Genomics Consortium"/>
            <person name="Kohler A."/>
            <person name="Kuo A."/>
            <person name="Nagy L.G."/>
            <person name="Floudas D."/>
            <person name="Copeland A."/>
            <person name="Barry K.W."/>
            <person name="Cichocki N."/>
            <person name="Veneault-Fourrey C."/>
            <person name="LaButti K."/>
            <person name="Lindquist E.A."/>
            <person name="Lipzen A."/>
            <person name="Lundell T."/>
            <person name="Morin E."/>
            <person name="Murat C."/>
            <person name="Riley R."/>
            <person name="Ohm R."/>
            <person name="Sun H."/>
            <person name="Tunlid A."/>
            <person name="Henrissat B."/>
            <person name="Grigoriev I.V."/>
            <person name="Hibbett D.S."/>
            <person name="Martin F."/>
        </authorList>
    </citation>
    <scope>NUCLEOTIDE SEQUENCE [LARGE SCALE GENOMIC DNA]</scope>
    <source>
        <strain evidence="2">Marx 270</strain>
    </source>
</reference>
<dbReference type="EMBL" id="KN831962">
    <property type="protein sequence ID" value="KIO06773.1"/>
    <property type="molecule type" value="Genomic_DNA"/>
</dbReference>
<dbReference type="HOGENOM" id="CLU_2672069_0_0_1"/>
<dbReference type="AlphaFoldDB" id="A0A0C3JCF9"/>
<protein>
    <submittedName>
        <fullName evidence="1">Uncharacterized protein</fullName>
    </submittedName>
</protein>
<dbReference type="InParanoid" id="A0A0C3JCF9"/>
<evidence type="ECO:0000313" key="2">
    <source>
        <dbReference type="Proteomes" id="UP000054217"/>
    </source>
</evidence>